<dbReference type="AlphaFoldDB" id="A0A1H3YRL2"/>
<evidence type="ECO:0000313" key="2">
    <source>
        <dbReference type="Proteomes" id="UP000183040"/>
    </source>
</evidence>
<sequence length="185" mass="21435">MFALFSCGPVFPRIGHVVPHTARGFVRNFYPFEYDLFREQLMAEIAAVERDVFPFPELDALVEHQQFQVGVLEKPTRGHVVQPVVRHQQGERLPEFQATVENLHLPAERGIGHEYVPLRRLVSEKILPVADMGIHDLETGIPEFQHELAMFRVERAPDYLAFGYILDDGQYPVSRRVFFIRRILV</sequence>
<proteinExistence type="predicted"/>
<dbReference type="Proteomes" id="UP000183040">
    <property type="component" value="Unassembled WGS sequence"/>
</dbReference>
<reference evidence="1 2" key="1">
    <citation type="submission" date="2016-10" db="EMBL/GenBank/DDBJ databases">
        <authorList>
            <person name="de Groot N.N."/>
        </authorList>
    </citation>
    <scope>NUCLEOTIDE SEQUENCE [LARGE SCALE GENOMIC DNA]</scope>
    <source>
        <strain evidence="1 2">NLAE-zl-G339</strain>
    </source>
</reference>
<dbReference type="EMBL" id="FNRP01000002">
    <property type="protein sequence ID" value="SEA13654.1"/>
    <property type="molecule type" value="Genomic_DNA"/>
</dbReference>
<protein>
    <submittedName>
        <fullName evidence="1">Uncharacterized protein</fullName>
    </submittedName>
</protein>
<organism evidence="1 2">
    <name type="scientific">Bacteroides xylanisolvens</name>
    <dbReference type="NCBI Taxonomy" id="371601"/>
    <lineage>
        <taxon>Bacteria</taxon>
        <taxon>Pseudomonadati</taxon>
        <taxon>Bacteroidota</taxon>
        <taxon>Bacteroidia</taxon>
        <taxon>Bacteroidales</taxon>
        <taxon>Bacteroidaceae</taxon>
        <taxon>Bacteroides</taxon>
    </lineage>
</organism>
<gene>
    <name evidence="1" type="ORF">SAMN04487924_102315</name>
</gene>
<name>A0A1H3YRL2_9BACE</name>
<accession>A0A1H3YRL2</accession>
<evidence type="ECO:0000313" key="1">
    <source>
        <dbReference type="EMBL" id="SEA13654.1"/>
    </source>
</evidence>